<dbReference type="EMBL" id="LR899840">
    <property type="protein sequence ID" value="CAD7242835.1"/>
    <property type="molecule type" value="Genomic_DNA"/>
</dbReference>
<keyword evidence="7" id="KW-1185">Reference proteome</keyword>
<dbReference type="InterPro" id="IPR002073">
    <property type="entry name" value="PDEase_catalytic_dom"/>
</dbReference>
<dbReference type="PANTHER" id="PTHR11347">
    <property type="entry name" value="CYCLIC NUCLEOTIDE PHOSPHODIESTERASE"/>
    <property type="match status" value="1"/>
</dbReference>
<reference evidence="6" key="1">
    <citation type="submission" date="2020-11" db="EMBL/GenBank/DDBJ databases">
        <authorList>
            <person name="Tran Van P."/>
        </authorList>
    </citation>
    <scope>NUCLEOTIDE SEQUENCE</scope>
</reference>
<dbReference type="Proteomes" id="UP000677054">
    <property type="component" value="Unassembled WGS sequence"/>
</dbReference>
<dbReference type="PROSITE" id="PS51845">
    <property type="entry name" value="PDEASE_I_2"/>
    <property type="match status" value="1"/>
</dbReference>
<dbReference type="InterPro" id="IPR023174">
    <property type="entry name" value="PDEase_CS"/>
</dbReference>
<evidence type="ECO:0000256" key="2">
    <source>
        <dbReference type="ARBA" id="ARBA00022801"/>
    </source>
</evidence>
<accession>A0A7R8X4W0</accession>
<keyword evidence="2" id="KW-0378">Hydrolase</keyword>
<protein>
    <recommendedName>
        <fullName evidence="5">PDEase domain-containing protein</fullName>
    </recommendedName>
</protein>
<evidence type="ECO:0000256" key="1">
    <source>
        <dbReference type="ARBA" id="ARBA00022723"/>
    </source>
</evidence>
<feature type="binding site" evidence="4">
    <location>
        <position position="107"/>
    </location>
    <ligand>
        <name>Zn(2+)</name>
        <dbReference type="ChEBI" id="CHEBI:29105"/>
        <label>2</label>
    </ligand>
</feature>
<proteinExistence type="predicted"/>
<dbReference type="InterPro" id="IPR023088">
    <property type="entry name" value="PDEase"/>
</dbReference>
<dbReference type="GO" id="GO:0004114">
    <property type="term" value="F:3',5'-cyclic-nucleotide phosphodiesterase activity"/>
    <property type="evidence" value="ECO:0007669"/>
    <property type="project" value="InterPro"/>
</dbReference>
<feature type="binding site" evidence="4">
    <location>
        <position position="107"/>
    </location>
    <ligand>
        <name>Zn(2+)</name>
        <dbReference type="ChEBI" id="CHEBI:29105"/>
        <label>1</label>
    </ligand>
</feature>
<name>A0A7R8X4W0_9CRUS</name>
<feature type="domain" description="PDEase" evidence="5">
    <location>
        <begin position="1"/>
        <end position="129"/>
    </location>
</feature>
<dbReference type="SUPFAM" id="SSF109604">
    <property type="entry name" value="HD-domain/PDEase-like"/>
    <property type="match status" value="1"/>
</dbReference>
<keyword evidence="1 4" id="KW-0479">Metal-binding</keyword>
<evidence type="ECO:0000259" key="5">
    <source>
        <dbReference type="PROSITE" id="PS51845"/>
    </source>
</evidence>
<dbReference type="Gene3D" id="1.10.1300.10">
    <property type="entry name" value="3'5'-cyclic nucleotide phosphodiesterase, catalytic domain"/>
    <property type="match status" value="1"/>
</dbReference>
<dbReference type="InterPro" id="IPR036971">
    <property type="entry name" value="PDEase_catalytic_dom_sf"/>
</dbReference>
<dbReference type="GO" id="GO:0046872">
    <property type="term" value="F:metal ion binding"/>
    <property type="evidence" value="ECO:0007669"/>
    <property type="project" value="UniProtKB-KW"/>
</dbReference>
<dbReference type="PRINTS" id="PR00387">
    <property type="entry name" value="PDIESTERASE1"/>
</dbReference>
<feature type="binding site" evidence="4">
    <location>
        <position position="106"/>
    </location>
    <ligand>
        <name>Zn(2+)</name>
        <dbReference type="ChEBI" id="CHEBI:29105"/>
        <label>1</label>
    </ligand>
</feature>
<dbReference type="AlphaFoldDB" id="A0A7R8X4W0"/>
<gene>
    <name evidence="6" type="ORF">DSTB1V02_LOCUS2779</name>
</gene>
<dbReference type="Pfam" id="PF00233">
    <property type="entry name" value="PDEase_I"/>
    <property type="match status" value="1"/>
</dbReference>
<dbReference type="EMBL" id="CAJPEV010000323">
    <property type="protein sequence ID" value="CAG0883980.1"/>
    <property type="molecule type" value="Genomic_DNA"/>
</dbReference>
<organism evidence="6">
    <name type="scientific">Darwinula stevensoni</name>
    <dbReference type="NCBI Taxonomy" id="69355"/>
    <lineage>
        <taxon>Eukaryota</taxon>
        <taxon>Metazoa</taxon>
        <taxon>Ecdysozoa</taxon>
        <taxon>Arthropoda</taxon>
        <taxon>Crustacea</taxon>
        <taxon>Oligostraca</taxon>
        <taxon>Ostracoda</taxon>
        <taxon>Podocopa</taxon>
        <taxon>Podocopida</taxon>
        <taxon>Darwinulocopina</taxon>
        <taxon>Darwinuloidea</taxon>
        <taxon>Darwinulidae</taxon>
        <taxon>Darwinula</taxon>
    </lineage>
</organism>
<dbReference type="GO" id="GO:0007165">
    <property type="term" value="P:signal transduction"/>
    <property type="evidence" value="ECO:0007669"/>
    <property type="project" value="InterPro"/>
</dbReference>
<evidence type="ECO:0000313" key="6">
    <source>
        <dbReference type="EMBL" id="CAD7242835.1"/>
    </source>
</evidence>
<feature type="binding site" evidence="4">
    <location>
        <position position="70"/>
    </location>
    <ligand>
        <name>Zn(2+)</name>
        <dbReference type="ChEBI" id="CHEBI:29105"/>
        <label>1</label>
    </ligand>
</feature>
<feature type="active site" description="Proton donor" evidence="3">
    <location>
        <position position="66"/>
    </location>
</feature>
<dbReference type="OrthoDB" id="189220at2759"/>
<evidence type="ECO:0000313" key="7">
    <source>
        <dbReference type="Proteomes" id="UP000677054"/>
    </source>
</evidence>
<dbReference type="PROSITE" id="PS00126">
    <property type="entry name" value="PDEASE_I_1"/>
    <property type="match status" value="1"/>
</dbReference>
<evidence type="ECO:0000256" key="4">
    <source>
        <dbReference type="PIRSR" id="PIRSR623088-3"/>
    </source>
</evidence>
<feature type="non-terminal residue" evidence="6">
    <location>
        <position position="1"/>
    </location>
</feature>
<sequence>MLTRIGEWPFNAFILDNVTGGHALPVLCVHLFHEYGLIRHFQLDTVRLWKCFLLIEEGYHASNPYHNSIHATDVTQAMHCYLQEEKVHEHMTPLELAAALLAAVTHDLDHPGVNQPFLIATANHLASLYKLAVIFLPALEKPRRSPQSVGFRALHLNDHVLEKKYAFSYYERFRTGESSLAFCHWLSPRKQHFQRLGRRKLAIHDLANQIPHPRNGYHQTTRVHNQVQ</sequence>
<evidence type="ECO:0000256" key="3">
    <source>
        <dbReference type="PIRSR" id="PIRSR623088-1"/>
    </source>
</evidence>